<feature type="compositionally biased region" description="Low complexity" evidence="1">
    <location>
        <begin position="153"/>
        <end position="188"/>
    </location>
</feature>
<dbReference type="InterPro" id="IPR051675">
    <property type="entry name" value="Endo/Exo/Phosphatase_dom_1"/>
</dbReference>
<gene>
    <name evidence="4" type="ORF">AVDCRST_MAG46-3502</name>
</gene>
<evidence type="ECO:0000313" key="4">
    <source>
        <dbReference type="EMBL" id="CAA9363424.1"/>
    </source>
</evidence>
<dbReference type="Pfam" id="PF12836">
    <property type="entry name" value="HHH_3"/>
    <property type="match status" value="1"/>
</dbReference>
<dbReference type="EMBL" id="CADCUD010000244">
    <property type="protein sequence ID" value="CAA9363424.1"/>
    <property type="molecule type" value="Genomic_DNA"/>
</dbReference>
<accession>A0A6J4MSL6</accession>
<evidence type="ECO:0000256" key="1">
    <source>
        <dbReference type="SAM" id="MobiDB-lite"/>
    </source>
</evidence>
<dbReference type="InterPro" id="IPR010994">
    <property type="entry name" value="RuvA_2-like"/>
</dbReference>
<feature type="region of interest" description="Disordered" evidence="1">
    <location>
        <begin position="150"/>
        <end position="188"/>
    </location>
</feature>
<feature type="transmembrane region" description="Helical" evidence="2">
    <location>
        <begin position="120"/>
        <end position="139"/>
    </location>
</feature>
<dbReference type="SMART" id="SM00278">
    <property type="entry name" value="HhH1"/>
    <property type="match status" value="2"/>
</dbReference>
<dbReference type="SUPFAM" id="SSF47781">
    <property type="entry name" value="RuvA domain 2-like"/>
    <property type="match status" value="1"/>
</dbReference>
<evidence type="ECO:0000256" key="2">
    <source>
        <dbReference type="SAM" id="Phobius"/>
    </source>
</evidence>
<dbReference type="AlphaFoldDB" id="A0A6J4MSL6"/>
<dbReference type="InterPro" id="IPR003583">
    <property type="entry name" value="Hlx-hairpin-Hlx_DNA-bd_motif"/>
</dbReference>
<dbReference type="Gene3D" id="3.10.560.10">
    <property type="entry name" value="Outer membrane lipoprotein wza domain like"/>
    <property type="match status" value="1"/>
</dbReference>
<dbReference type="PANTHER" id="PTHR21180">
    <property type="entry name" value="ENDONUCLEASE/EXONUCLEASE/PHOSPHATASE FAMILY DOMAIN-CONTAINING PROTEIN 1"/>
    <property type="match status" value="1"/>
</dbReference>
<keyword evidence="2" id="KW-0812">Transmembrane</keyword>
<keyword evidence="4" id="KW-0675">Receptor</keyword>
<keyword evidence="2" id="KW-1133">Transmembrane helix</keyword>
<proteinExistence type="predicted"/>
<sequence>MYVLSTDASRPVRGAVPVPSVRDMFDRTGGRATAPSESARRRLELLSNSLASELPRSAEGDGVTAAEPDDDRPRSSPEVGPGRHAARPLPRSTRVAAGLSDHVPVPVRAAWSTNLSGHHLAVVSLLLAIALCVAGWWALTAKPEVQAAPQLTPVPSATPPEATASPSAPASPSTPSGQAPQASEAPPAAAGDVVIVDVAGRVRRPGIVTLPLGSRVADALDAAGGPRGDVDLASLNLARVLLDGEQVLVGVEPVVPPVVPDPPPEGSTSQPGVLVNLNSATEADLDTLPGVGPVTAQAILDWRTEHGGFTSVDELLEVSGIGEVTMEELRPLVTV</sequence>
<feature type="domain" description="Helix-hairpin-helix DNA-binding motif class 1" evidence="3">
    <location>
        <begin position="313"/>
        <end position="332"/>
    </location>
</feature>
<feature type="domain" description="Helix-hairpin-helix DNA-binding motif class 1" evidence="3">
    <location>
        <begin position="283"/>
        <end position="302"/>
    </location>
</feature>
<evidence type="ECO:0000259" key="3">
    <source>
        <dbReference type="SMART" id="SM00278"/>
    </source>
</evidence>
<dbReference type="NCBIfam" id="TIGR00426">
    <property type="entry name" value="competence protein ComEA helix-hairpin-helix repeat region"/>
    <property type="match status" value="1"/>
</dbReference>
<dbReference type="Pfam" id="PF10531">
    <property type="entry name" value="SLBB"/>
    <property type="match status" value="1"/>
</dbReference>
<dbReference type="GO" id="GO:0003677">
    <property type="term" value="F:DNA binding"/>
    <property type="evidence" value="ECO:0007669"/>
    <property type="project" value="InterPro"/>
</dbReference>
<dbReference type="GO" id="GO:0015628">
    <property type="term" value="P:protein secretion by the type II secretion system"/>
    <property type="evidence" value="ECO:0007669"/>
    <property type="project" value="TreeGrafter"/>
</dbReference>
<dbReference type="InterPro" id="IPR019554">
    <property type="entry name" value="Soluble_ligand-bd"/>
</dbReference>
<protein>
    <submittedName>
        <fullName evidence="4">Late competence protein ComEA, DNA receptor</fullName>
    </submittedName>
</protein>
<dbReference type="GO" id="GO:0006281">
    <property type="term" value="P:DNA repair"/>
    <property type="evidence" value="ECO:0007669"/>
    <property type="project" value="InterPro"/>
</dbReference>
<dbReference type="PANTHER" id="PTHR21180:SF32">
    <property type="entry name" value="ENDONUCLEASE_EXONUCLEASE_PHOSPHATASE FAMILY DOMAIN-CONTAINING PROTEIN 1"/>
    <property type="match status" value="1"/>
</dbReference>
<feature type="compositionally biased region" description="Low complexity" evidence="1">
    <location>
        <begin position="45"/>
        <end position="54"/>
    </location>
</feature>
<keyword evidence="2" id="KW-0472">Membrane</keyword>
<feature type="region of interest" description="Disordered" evidence="1">
    <location>
        <begin position="20"/>
        <end position="94"/>
    </location>
</feature>
<dbReference type="Gene3D" id="1.10.150.280">
    <property type="entry name" value="AF1531-like domain"/>
    <property type="match status" value="1"/>
</dbReference>
<dbReference type="GO" id="GO:0015627">
    <property type="term" value="C:type II protein secretion system complex"/>
    <property type="evidence" value="ECO:0007669"/>
    <property type="project" value="TreeGrafter"/>
</dbReference>
<reference evidence="4" key="1">
    <citation type="submission" date="2020-02" db="EMBL/GenBank/DDBJ databases">
        <authorList>
            <person name="Meier V. D."/>
        </authorList>
    </citation>
    <scope>NUCLEOTIDE SEQUENCE</scope>
    <source>
        <strain evidence="4">AVDCRST_MAG46</strain>
    </source>
</reference>
<organism evidence="4">
    <name type="scientific">uncultured Nocardioidaceae bacterium</name>
    <dbReference type="NCBI Taxonomy" id="253824"/>
    <lineage>
        <taxon>Bacteria</taxon>
        <taxon>Bacillati</taxon>
        <taxon>Actinomycetota</taxon>
        <taxon>Actinomycetes</taxon>
        <taxon>Propionibacteriales</taxon>
        <taxon>Nocardioidaceae</taxon>
        <taxon>environmental samples</taxon>
    </lineage>
</organism>
<name>A0A6J4MSL6_9ACTN</name>
<dbReference type="InterPro" id="IPR004509">
    <property type="entry name" value="Competence_ComEA_HhH"/>
</dbReference>